<dbReference type="SUPFAM" id="SSF52540">
    <property type="entry name" value="P-loop containing nucleoside triphosphate hydrolases"/>
    <property type="match status" value="2"/>
</dbReference>
<keyword evidence="5" id="KW-0762">Sugar transport</keyword>
<dbReference type="InterPro" id="IPR027417">
    <property type="entry name" value="P-loop_NTPase"/>
</dbReference>
<dbReference type="PANTHER" id="PTHR43790:SF3">
    <property type="entry name" value="D-ALLOSE IMPORT ATP-BINDING PROTEIN ALSA-RELATED"/>
    <property type="match status" value="1"/>
</dbReference>
<dbReference type="FunFam" id="3.40.50.300:FF:000127">
    <property type="entry name" value="Ribose import ATP-binding protein RbsA"/>
    <property type="match status" value="1"/>
</dbReference>
<evidence type="ECO:0000256" key="1">
    <source>
        <dbReference type="ARBA" id="ARBA00004202"/>
    </source>
</evidence>
<dbReference type="InterPro" id="IPR017871">
    <property type="entry name" value="ABC_transporter-like_CS"/>
</dbReference>
<feature type="domain" description="ABC transporter" evidence="11">
    <location>
        <begin position="13"/>
        <end position="249"/>
    </location>
</feature>
<evidence type="ECO:0000256" key="4">
    <source>
        <dbReference type="ARBA" id="ARBA00022519"/>
    </source>
</evidence>
<dbReference type="InterPro" id="IPR003439">
    <property type="entry name" value="ABC_transporter-like_ATP-bd"/>
</dbReference>
<dbReference type="CDD" id="cd03216">
    <property type="entry name" value="ABC_Carb_Monos_I"/>
    <property type="match status" value="1"/>
</dbReference>
<feature type="domain" description="ABC transporter" evidence="11">
    <location>
        <begin position="248"/>
        <end position="503"/>
    </location>
</feature>
<dbReference type="PROSITE" id="PS00211">
    <property type="entry name" value="ABC_TRANSPORTER_1"/>
    <property type="match status" value="1"/>
</dbReference>
<evidence type="ECO:0000256" key="3">
    <source>
        <dbReference type="ARBA" id="ARBA00022475"/>
    </source>
</evidence>
<name>A0A4R5M9X7_9BURK</name>
<dbReference type="PANTHER" id="PTHR43790">
    <property type="entry name" value="CARBOHYDRATE TRANSPORT ATP-BINDING PROTEIN MG119-RELATED"/>
    <property type="match status" value="1"/>
</dbReference>
<evidence type="ECO:0000256" key="2">
    <source>
        <dbReference type="ARBA" id="ARBA00022448"/>
    </source>
</evidence>
<dbReference type="AlphaFoldDB" id="A0A4R5M9X7"/>
<accession>A0A4R5M9X7</accession>
<keyword evidence="7" id="KW-0547">Nucleotide-binding</keyword>
<dbReference type="GO" id="GO:0005886">
    <property type="term" value="C:plasma membrane"/>
    <property type="evidence" value="ECO:0007669"/>
    <property type="project" value="UniProtKB-SubCell"/>
</dbReference>
<evidence type="ECO:0000313" key="12">
    <source>
        <dbReference type="EMBL" id="TDG23100.1"/>
    </source>
</evidence>
<evidence type="ECO:0000256" key="9">
    <source>
        <dbReference type="ARBA" id="ARBA00022967"/>
    </source>
</evidence>
<dbReference type="InterPro" id="IPR050107">
    <property type="entry name" value="ABC_carbohydrate_import_ATPase"/>
</dbReference>
<keyword evidence="2" id="KW-0813">Transport</keyword>
<keyword evidence="8 12" id="KW-0067">ATP-binding</keyword>
<keyword evidence="9" id="KW-1278">Translocase</keyword>
<dbReference type="GO" id="GO:0016887">
    <property type="term" value="F:ATP hydrolysis activity"/>
    <property type="evidence" value="ECO:0007669"/>
    <property type="project" value="InterPro"/>
</dbReference>
<evidence type="ECO:0000256" key="10">
    <source>
        <dbReference type="ARBA" id="ARBA00023136"/>
    </source>
</evidence>
<organism evidence="12 13">
    <name type="scientific">Paraburkholderia silviterrae</name>
    <dbReference type="NCBI Taxonomy" id="2528715"/>
    <lineage>
        <taxon>Bacteria</taxon>
        <taxon>Pseudomonadati</taxon>
        <taxon>Pseudomonadota</taxon>
        <taxon>Betaproteobacteria</taxon>
        <taxon>Burkholderiales</taxon>
        <taxon>Burkholderiaceae</taxon>
        <taxon>Paraburkholderia</taxon>
    </lineage>
</organism>
<dbReference type="OrthoDB" id="9776369at2"/>
<dbReference type="PROSITE" id="PS50893">
    <property type="entry name" value="ABC_TRANSPORTER_2"/>
    <property type="match status" value="2"/>
</dbReference>
<keyword evidence="4" id="KW-0997">Cell inner membrane</keyword>
<comment type="caution">
    <text evidence="12">The sequence shown here is derived from an EMBL/GenBank/DDBJ whole genome shotgun (WGS) entry which is preliminary data.</text>
</comment>
<dbReference type="InterPro" id="IPR003593">
    <property type="entry name" value="AAA+_ATPase"/>
</dbReference>
<evidence type="ECO:0000313" key="13">
    <source>
        <dbReference type="Proteomes" id="UP000295722"/>
    </source>
</evidence>
<keyword evidence="10" id="KW-0472">Membrane</keyword>
<dbReference type="SMART" id="SM00382">
    <property type="entry name" value="AAA"/>
    <property type="match status" value="2"/>
</dbReference>
<dbReference type="Gene3D" id="3.40.50.300">
    <property type="entry name" value="P-loop containing nucleotide triphosphate hydrolases"/>
    <property type="match status" value="2"/>
</dbReference>
<evidence type="ECO:0000256" key="8">
    <source>
        <dbReference type="ARBA" id="ARBA00022840"/>
    </source>
</evidence>
<dbReference type="GO" id="GO:0005524">
    <property type="term" value="F:ATP binding"/>
    <property type="evidence" value="ECO:0007669"/>
    <property type="project" value="UniProtKB-KW"/>
</dbReference>
<keyword evidence="13" id="KW-1185">Reference proteome</keyword>
<protein>
    <submittedName>
        <fullName evidence="12">Sugar ABC transporter ATP-binding protein</fullName>
    </submittedName>
</protein>
<dbReference type="EMBL" id="SMRP01000006">
    <property type="protein sequence ID" value="TDG23100.1"/>
    <property type="molecule type" value="Genomic_DNA"/>
</dbReference>
<keyword evidence="3" id="KW-1003">Cell membrane</keyword>
<proteinExistence type="predicted"/>
<dbReference type="CDD" id="cd03215">
    <property type="entry name" value="ABC_Carb_Monos_II"/>
    <property type="match status" value="1"/>
</dbReference>
<dbReference type="Pfam" id="PF00005">
    <property type="entry name" value="ABC_tran"/>
    <property type="match status" value="2"/>
</dbReference>
<sequence length="504" mass="54732">METTTSAGSLPRLELRKICKSFPGVRALTDVDLALYPGEVHMLLGENGAGKSSLMKVLFGAYRADAGEFFYDGEPVSIASPADAKRLGIAVIFQEFSLVPHLSIAQNIYLGREPRNRLGLVDHRRMHADAAAALAQLGLAYDTRMQAAELGVAQQQMVEIAKALSHEARVLVMDEPTAAISDREADALFAVVHKLRDAGVAIVYISHRMKEVFDLGDRVTVLRDGRLVKSTMAADTTPDELIALMVGRQVGTVYQRRYVGTPGEMALEVKQLRTASGVNGVDLHVRCGEIVGLSGLVGAGRSEVVRAVFGADPIQSGRVEIFGAQVTGGPHKVAARGVGLIPENRKQEGLALTRSVHENLLAASLWRLFPKGWYQAEQARRATRTLIETLRIAPGDPGKRAQYLSGGNQQKIVIGKWLSAGCRFFIFDEPTRGIDIGAKTEIFALIERLVEEGAAVLLISSELSEIVHVCDRAYVMREGAISGELPKERLSERNILALAMHEEA</sequence>
<evidence type="ECO:0000256" key="6">
    <source>
        <dbReference type="ARBA" id="ARBA00022737"/>
    </source>
</evidence>
<evidence type="ECO:0000259" key="11">
    <source>
        <dbReference type="PROSITE" id="PS50893"/>
    </source>
</evidence>
<comment type="subcellular location">
    <subcellularLocation>
        <location evidence="1">Cell membrane</location>
        <topology evidence="1">Peripheral membrane protein</topology>
    </subcellularLocation>
</comment>
<reference evidence="12 13" key="1">
    <citation type="submission" date="2019-03" db="EMBL/GenBank/DDBJ databases">
        <title>Paraburkholderia sp. 4M-K11, isolated from subtropical forest soil.</title>
        <authorList>
            <person name="Gao Z.-H."/>
            <person name="Qiu L.-H."/>
        </authorList>
    </citation>
    <scope>NUCLEOTIDE SEQUENCE [LARGE SCALE GENOMIC DNA]</scope>
    <source>
        <strain evidence="12 13">4M-K11</strain>
    </source>
</reference>
<evidence type="ECO:0000256" key="5">
    <source>
        <dbReference type="ARBA" id="ARBA00022597"/>
    </source>
</evidence>
<evidence type="ECO:0000256" key="7">
    <source>
        <dbReference type="ARBA" id="ARBA00022741"/>
    </source>
</evidence>
<dbReference type="Proteomes" id="UP000295722">
    <property type="component" value="Unassembled WGS sequence"/>
</dbReference>
<dbReference type="RefSeq" id="WP_133195470.1">
    <property type="nucleotide sequence ID" value="NZ_JBHUCW010000009.1"/>
</dbReference>
<gene>
    <name evidence="12" type="ORF">EYW47_14180</name>
</gene>
<keyword evidence="6" id="KW-0677">Repeat</keyword>